<organism evidence="1 2">
    <name type="scientific">Paramecium sonneborni</name>
    <dbReference type="NCBI Taxonomy" id="65129"/>
    <lineage>
        <taxon>Eukaryota</taxon>
        <taxon>Sar</taxon>
        <taxon>Alveolata</taxon>
        <taxon>Ciliophora</taxon>
        <taxon>Intramacronucleata</taxon>
        <taxon>Oligohymenophorea</taxon>
        <taxon>Peniculida</taxon>
        <taxon>Parameciidae</taxon>
        <taxon>Paramecium</taxon>
    </lineage>
</organism>
<comment type="caution">
    <text evidence="1">The sequence shown here is derived from an EMBL/GenBank/DDBJ whole genome shotgun (WGS) entry which is preliminary data.</text>
</comment>
<name>A0A8S1R232_9CILI</name>
<dbReference type="AlphaFoldDB" id="A0A8S1R232"/>
<dbReference type="Proteomes" id="UP000692954">
    <property type="component" value="Unassembled WGS sequence"/>
</dbReference>
<reference evidence="1" key="1">
    <citation type="submission" date="2021-01" db="EMBL/GenBank/DDBJ databases">
        <authorList>
            <consortium name="Genoscope - CEA"/>
            <person name="William W."/>
        </authorList>
    </citation>
    <scope>NUCLEOTIDE SEQUENCE</scope>
</reference>
<evidence type="ECO:0000313" key="2">
    <source>
        <dbReference type="Proteomes" id="UP000692954"/>
    </source>
</evidence>
<keyword evidence="2" id="KW-1185">Reference proteome</keyword>
<dbReference type="EMBL" id="CAJJDN010000136">
    <property type="protein sequence ID" value="CAD8122151.1"/>
    <property type="molecule type" value="Genomic_DNA"/>
</dbReference>
<evidence type="ECO:0000313" key="1">
    <source>
        <dbReference type="EMBL" id="CAD8122151.1"/>
    </source>
</evidence>
<accession>A0A8S1R232</accession>
<gene>
    <name evidence="1" type="ORF">PSON_ATCC_30995.1.T1360140</name>
</gene>
<sequence length="76" mass="8603">MSKKIKFNQILGVRGDIHHQTLLSPVDISSKKRLKKVTFDNQALYLQFRATDCPIEVNSTLQKHLLQGSISVVTQP</sequence>
<proteinExistence type="predicted"/>
<protein>
    <submittedName>
        <fullName evidence="1">Uncharacterized protein</fullName>
    </submittedName>
</protein>
<dbReference type="OrthoDB" id="283404at2759"/>